<organism evidence="5 6">
    <name type="scientific">Apodospora peruviana</name>
    <dbReference type="NCBI Taxonomy" id="516989"/>
    <lineage>
        <taxon>Eukaryota</taxon>
        <taxon>Fungi</taxon>
        <taxon>Dikarya</taxon>
        <taxon>Ascomycota</taxon>
        <taxon>Pezizomycotina</taxon>
        <taxon>Sordariomycetes</taxon>
        <taxon>Sordariomycetidae</taxon>
        <taxon>Sordariales</taxon>
        <taxon>Lasiosphaeriaceae</taxon>
        <taxon>Apodospora</taxon>
    </lineage>
</organism>
<evidence type="ECO:0008006" key="7">
    <source>
        <dbReference type="Google" id="ProtNLM"/>
    </source>
</evidence>
<dbReference type="GO" id="GO:0005576">
    <property type="term" value="C:extracellular region"/>
    <property type="evidence" value="ECO:0007669"/>
    <property type="project" value="UniProtKB-SubCell"/>
</dbReference>
<accession>A0AAE0ID89</accession>
<feature type="signal peptide" evidence="4">
    <location>
        <begin position="1"/>
        <end position="17"/>
    </location>
</feature>
<comment type="caution">
    <text evidence="5">The sequence shown here is derived from an EMBL/GenBank/DDBJ whole genome shotgun (WGS) entry which is preliminary data.</text>
</comment>
<dbReference type="Proteomes" id="UP001283341">
    <property type="component" value="Unassembled WGS sequence"/>
</dbReference>
<dbReference type="InterPro" id="IPR011696">
    <property type="entry name" value="Huwentoxin-1"/>
</dbReference>
<dbReference type="Pfam" id="PF07740">
    <property type="entry name" value="Toxin_12"/>
    <property type="match status" value="1"/>
</dbReference>
<keyword evidence="3" id="KW-1015">Disulfide bond</keyword>
<name>A0AAE0ID89_9PEZI</name>
<reference evidence="5" key="2">
    <citation type="submission" date="2023-06" db="EMBL/GenBank/DDBJ databases">
        <authorList>
            <consortium name="Lawrence Berkeley National Laboratory"/>
            <person name="Haridas S."/>
            <person name="Hensen N."/>
            <person name="Bonometti L."/>
            <person name="Westerberg I."/>
            <person name="Brannstrom I.O."/>
            <person name="Guillou S."/>
            <person name="Cros-Aarteil S."/>
            <person name="Calhoun S."/>
            <person name="Kuo A."/>
            <person name="Mondo S."/>
            <person name="Pangilinan J."/>
            <person name="Riley R."/>
            <person name="Labutti K."/>
            <person name="Andreopoulos B."/>
            <person name="Lipzen A."/>
            <person name="Chen C."/>
            <person name="Yanf M."/>
            <person name="Daum C."/>
            <person name="Ng V."/>
            <person name="Clum A."/>
            <person name="Steindorff A."/>
            <person name="Ohm R."/>
            <person name="Martin F."/>
            <person name="Silar P."/>
            <person name="Natvig D."/>
            <person name="Lalanne C."/>
            <person name="Gautier V."/>
            <person name="Ament-Velasquez S.L."/>
            <person name="Kruys A."/>
            <person name="Hutchinson M.I."/>
            <person name="Powell A.J."/>
            <person name="Barry K."/>
            <person name="Miller A.N."/>
            <person name="Grigoriev I.V."/>
            <person name="Debuchy R."/>
            <person name="Gladieux P."/>
            <person name="Thoren M.H."/>
            <person name="Johannesson H."/>
        </authorList>
    </citation>
    <scope>NUCLEOTIDE SEQUENCE</scope>
    <source>
        <strain evidence="5">CBS 118394</strain>
    </source>
</reference>
<dbReference type="GO" id="GO:0008200">
    <property type="term" value="F:ion channel inhibitor activity"/>
    <property type="evidence" value="ECO:0007669"/>
    <property type="project" value="InterPro"/>
</dbReference>
<evidence type="ECO:0000256" key="1">
    <source>
        <dbReference type="ARBA" id="ARBA00004613"/>
    </source>
</evidence>
<evidence type="ECO:0000313" key="5">
    <source>
        <dbReference type="EMBL" id="KAK3322830.1"/>
    </source>
</evidence>
<keyword evidence="6" id="KW-1185">Reference proteome</keyword>
<keyword evidence="4" id="KW-0732">Signal</keyword>
<evidence type="ECO:0000313" key="6">
    <source>
        <dbReference type="Proteomes" id="UP001283341"/>
    </source>
</evidence>
<evidence type="ECO:0000256" key="4">
    <source>
        <dbReference type="SAM" id="SignalP"/>
    </source>
</evidence>
<evidence type="ECO:0000256" key="2">
    <source>
        <dbReference type="ARBA" id="ARBA00022525"/>
    </source>
</evidence>
<dbReference type="AlphaFoldDB" id="A0AAE0ID89"/>
<feature type="chain" id="PRO_5042264920" description="Conotoxin" evidence="4">
    <location>
        <begin position="18"/>
        <end position="74"/>
    </location>
</feature>
<proteinExistence type="predicted"/>
<protein>
    <recommendedName>
        <fullName evidence="7">Conotoxin</fullName>
    </recommendedName>
</protein>
<gene>
    <name evidence="5" type="ORF">B0H66DRAFT_555318</name>
</gene>
<reference evidence="5" key="1">
    <citation type="journal article" date="2023" name="Mol. Phylogenet. Evol.">
        <title>Genome-scale phylogeny and comparative genomics of the fungal order Sordariales.</title>
        <authorList>
            <person name="Hensen N."/>
            <person name="Bonometti L."/>
            <person name="Westerberg I."/>
            <person name="Brannstrom I.O."/>
            <person name="Guillou S."/>
            <person name="Cros-Aarteil S."/>
            <person name="Calhoun S."/>
            <person name="Haridas S."/>
            <person name="Kuo A."/>
            <person name="Mondo S."/>
            <person name="Pangilinan J."/>
            <person name="Riley R."/>
            <person name="LaButti K."/>
            <person name="Andreopoulos B."/>
            <person name="Lipzen A."/>
            <person name="Chen C."/>
            <person name="Yan M."/>
            <person name="Daum C."/>
            <person name="Ng V."/>
            <person name="Clum A."/>
            <person name="Steindorff A."/>
            <person name="Ohm R.A."/>
            <person name="Martin F."/>
            <person name="Silar P."/>
            <person name="Natvig D.O."/>
            <person name="Lalanne C."/>
            <person name="Gautier V."/>
            <person name="Ament-Velasquez S.L."/>
            <person name="Kruys A."/>
            <person name="Hutchinson M.I."/>
            <person name="Powell A.J."/>
            <person name="Barry K."/>
            <person name="Miller A.N."/>
            <person name="Grigoriev I.V."/>
            <person name="Debuchy R."/>
            <person name="Gladieux P."/>
            <person name="Hiltunen Thoren M."/>
            <person name="Johannesson H."/>
        </authorList>
    </citation>
    <scope>NUCLEOTIDE SEQUENCE</scope>
    <source>
        <strain evidence="5">CBS 118394</strain>
    </source>
</reference>
<comment type="subcellular location">
    <subcellularLocation>
        <location evidence="1">Secreted</location>
    </subcellularLocation>
</comment>
<dbReference type="EMBL" id="JAUEDM010000003">
    <property type="protein sequence ID" value="KAK3322830.1"/>
    <property type="molecule type" value="Genomic_DNA"/>
</dbReference>
<evidence type="ECO:0000256" key="3">
    <source>
        <dbReference type="ARBA" id="ARBA00023157"/>
    </source>
</evidence>
<sequence length="74" mass="8029">MKSNSFVILFLAGLAVGMPTISEDVQRWQATIKDYRLTKTACHTVLTFCRTDADCCPGLGCVTVENDSICTPNG</sequence>
<keyword evidence="2" id="KW-0964">Secreted</keyword>